<dbReference type="InterPro" id="IPR019734">
    <property type="entry name" value="TPR_rpt"/>
</dbReference>
<dbReference type="Pfam" id="PF13414">
    <property type="entry name" value="TPR_11"/>
    <property type="match status" value="1"/>
</dbReference>
<keyword evidence="2 3" id="KW-0802">TPR repeat</keyword>
<comment type="caution">
    <text evidence="5">The sequence shown here is derived from an EMBL/GenBank/DDBJ whole genome shotgun (WGS) entry which is preliminary data.</text>
</comment>
<dbReference type="InterPro" id="IPR050498">
    <property type="entry name" value="Ycf3"/>
</dbReference>
<protein>
    <submittedName>
        <fullName evidence="5">Tetratricopeptide repeat family protein</fullName>
    </submittedName>
</protein>
<keyword evidence="6" id="KW-1185">Reference proteome</keyword>
<dbReference type="PROSITE" id="PS51257">
    <property type="entry name" value="PROKAR_LIPOPROTEIN"/>
    <property type="match status" value="1"/>
</dbReference>
<feature type="chain" id="PRO_5002307985" evidence="4">
    <location>
        <begin position="28"/>
        <end position="590"/>
    </location>
</feature>
<dbReference type="RefSeq" id="WP_048849132.1">
    <property type="nucleotide sequence ID" value="NZ_BALE01000025.1"/>
</dbReference>
<accession>A0A0D6MMB2</accession>
<dbReference type="EMBL" id="BALE01000025">
    <property type="protein sequence ID" value="GAN54591.1"/>
    <property type="molecule type" value="Genomic_DNA"/>
</dbReference>
<evidence type="ECO:0000256" key="1">
    <source>
        <dbReference type="ARBA" id="ARBA00022737"/>
    </source>
</evidence>
<proteinExistence type="predicted"/>
<dbReference type="PANTHER" id="PTHR44858:SF1">
    <property type="entry name" value="UDP-N-ACETYLGLUCOSAMINE--PEPTIDE N-ACETYLGLUCOSAMINYLTRANSFERASE SPINDLY-RELATED"/>
    <property type="match status" value="1"/>
</dbReference>
<dbReference type="PANTHER" id="PTHR44858">
    <property type="entry name" value="TETRATRICOPEPTIDE REPEAT PROTEIN 6"/>
    <property type="match status" value="1"/>
</dbReference>
<reference evidence="5 6" key="1">
    <citation type="submission" date="2012-10" db="EMBL/GenBank/DDBJ databases">
        <title>Genome sequencing of Tanticharoenia sakaeratensis NBRC 103193.</title>
        <authorList>
            <person name="Azuma Y."/>
            <person name="Hadano H."/>
            <person name="Hirakawa H."/>
            <person name="Matsushita K."/>
        </authorList>
    </citation>
    <scope>NUCLEOTIDE SEQUENCE [LARGE SCALE GENOMIC DNA]</scope>
    <source>
        <strain evidence="5 6">NBRC 103193</strain>
    </source>
</reference>
<keyword evidence="4" id="KW-0732">Signal</keyword>
<organism evidence="5 6">
    <name type="scientific">Tanticharoenia sakaeratensis NBRC 103193</name>
    <dbReference type="NCBI Taxonomy" id="1231623"/>
    <lineage>
        <taxon>Bacteria</taxon>
        <taxon>Pseudomonadati</taxon>
        <taxon>Pseudomonadota</taxon>
        <taxon>Alphaproteobacteria</taxon>
        <taxon>Acetobacterales</taxon>
        <taxon>Acetobacteraceae</taxon>
        <taxon>Tanticharoenia</taxon>
    </lineage>
</organism>
<dbReference type="OrthoDB" id="9766710at2"/>
<evidence type="ECO:0000256" key="4">
    <source>
        <dbReference type="SAM" id="SignalP"/>
    </source>
</evidence>
<dbReference type="SMART" id="SM00028">
    <property type="entry name" value="TPR"/>
    <property type="match status" value="5"/>
</dbReference>
<keyword evidence="1" id="KW-0677">Repeat</keyword>
<dbReference type="STRING" id="1231623.Tasa_025_022"/>
<dbReference type="Proteomes" id="UP000032679">
    <property type="component" value="Unassembled WGS sequence"/>
</dbReference>
<evidence type="ECO:0000256" key="3">
    <source>
        <dbReference type="PROSITE-ProRule" id="PRU00339"/>
    </source>
</evidence>
<sequence length="590" mass="62527">MSRALGGATAGVALGAFIGCISGSALAAPFDSGDFLNATIAAHDGDIAGADRAFARTLAQTPDARFLLHDAFRFAAMDSGADAARRALALAPSQGRDELALIVLGDDAFIRGDIDRARSLFSASGDATHMTAGPIMRLISPILQAWCLQQKGDTAGALGLLEPLSKGKPFSAVYALHAALIAAQAAPKAAHQGAMSRDAANRASPTAAHVTALFELAQSQSHDTDLVLTRAQAAWLAAQGHAHEAHAALATLMAARPNLSPAKNWVLTIAPDAMRVSPREGIALAYLAVATGLQSSVGDHGHLTPNGQQVAIVLVRQGLALAPSMMLLRMPFAEILGSEDDLEGARETLAAVPATDPLSPVVAVEMASFEDRSGHLKAAIADLRQALRTDPDNADLHAALGDIAQRDGQLRLAVDEYDRALSEIPLMAQRRWSLLLARAACHDTAGHWDVARGDLEQAVALAPDEPILLNYLGYGEVEHNHDLPRATALLKHAVELAPDDPAIRDSFGWALLRTGHLDQALVLLQSAAERTPRDPEVNYHLGMAYWQLGRVVEARDQWNEALVDKPSAIDRHEIDAALAMPLPDKTTVKR</sequence>
<gene>
    <name evidence="5" type="ORF">Tasa_025_022</name>
</gene>
<feature type="repeat" description="TPR" evidence="3">
    <location>
        <begin position="535"/>
        <end position="568"/>
    </location>
</feature>
<dbReference type="AlphaFoldDB" id="A0A0D6MMB2"/>
<feature type="signal peptide" evidence="4">
    <location>
        <begin position="1"/>
        <end position="27"/>
    </location>
</feature>
<evidence type="ECO:0000313" key="5">
    <source>
        <dbReference type="EMBL" id="GAN54591.1"/>
    </source>
</evidence>
<evidence type="ECO:0000313" key="6">
    <source>
        <dbReference type="Proteomes" id="UP000032679"/>
    </source>
</evidence>
<dbReference type="PROSITE" id="PS50005">
    <property type="entry name" value="TPR"/>
    <property type="match status" value="1"/>
</dbReference>
<dbReference type="Gene3D" id="1.25.40.10">
    <property type="entry name" value="Tetratricopeptide repeat domain"/>
    <property type="match status" value="1"/>
</dbReference>
<evidence type="ECO:0000256" key="2">
    <source>
        <dbReference type="ARBA" id="ARBA00022803"/>
    </source>
</evidence>
<dbReference type="SUPFAM" id="SSF48452">
    <property type="entry name" value="TPR-like"/>
    <property type="match status" value="1"/>
</dbReference>
<dbReference type="Pfam" id="PF13432">
    <property type="entry name" value="TPR_16"/>
    <property type="match status" value="2"/>
</dbReference>
<dbReference type="InterPro" id="IPR011990">
    <property type="entry name" value="TPR-like_helical_dom_sf"/>
</dbReference>
<name>A0A0D6MMB2_9PROT</name>